<evidence type="ECO:0008006" key="3">
    <source>
        <dbReference type="Google" id="ProtNLM"/>
    </source>
</evidence>
<keyword evidence="2" id="KW-1185">Reference proteome</keyword>
<dbReference type="Proteomes" id="UP001300502">
    <property type="component" value="Unassembled WGS sequence"/>
</dbReference>
<organism evidence="1 2">
    <name type="scientific">Galdieria yellowstonensis</name>
    <dbReference type="NCBI Taxonomy" id="3028027"/>
    <lineage>
        <taxon>Eukaryota</taxon>
        <taxon>Rhodophyta</taxon>
        <taxon>Bangiophyceae</taxon>
        <taxon>Galdieriales</taxon>
        <taxon>Galdieriaceae</taxon>
        <taxon>Galdieria</taxon>
    </lineage>
</organism>
<evidence type="ECO:0000313" key="1">
    <source>
        <dbReference type="EMBL" id="KAK4527532.1"/>
    </source>
</evidence>
<dbReference type="EMBL" id="JANCYU010000053">
    <property type="protein sequence ID" value="KAK4527532.1"/>
    <property type="molecule type" value="Genomic_DNA"/>
</dbReference>
<name>A0AAV9IJA6_9RHOD</name>
<comment type="caution">
    <text evidence="1">The sequence shown here is derived from an EMBL/GenBank/DDBJ whole genome shotgun (WGS) entry which is preliminary data.</text>
</comment>
<sequence>MQETVVHFEGLQSPLVNRRRAVIQVLQNFIYSYSTNSVGRPNVRSPCVSFAPHGDGIGKSCFGVNFRQLVLANREFISEWITRFPGFPEEENVGATAVEALLNETLYVTLNLCDLCSQDDFATSLVKAICTKAVSQLPNSSELLSQLVPCSNLPKEWVRRLLQLTNMRYLYVFIDEVGCLERFRDRIAAKYSEEINGNSKLYGVFFRILAQFLDEPYTICVLAGRMDRVYVRSASISLKLISLDPFSEDTVKYFIQRTTVHDNRPILSLLFPCYPEGPGWFFRQVFCHTGGVPKYVFRVLKHLLQYCTGCESFSELSDDLMKKRMLEFVPVHQRHNCCLTPKGTATFCAMLLASISKFSIPMRETFSTGAEGNSHSEYVLDVANRLGFYWTEYPVEEYSQTHESFMTHFGFFRLIFPRIILRHVGKEYWDSSSFGSSLFELINRMNLSSMNYFKVEAFLGLVLCVRWSLCDRLGQLSIFRDSVVESLKVEPRGCTGRTKMRFLVKFIPAFRSLISGMFADCKSLCSLNHWVAFYNRYLCCDGIFFPLQENFYGPDVLVRISNTRDTFASSKEKKENQSEEANVEKNIVYLIGISWESCASSDISSSRAMVKEKIVNFIYPVSAQLELEKNDIRVIQFIVGDKYSECLFERFSCDRKWILCSGSYYEDDLGGLEYRHLLFSEAGNEDDREWLKVPAYCQVVILSPELLQELLDSTILEDIVDFFADSQEWLDEGNPLYMLLENSIFELLKLASFDNSEVYFGFSSERNVRPKRDAELVDDSLKENSFDWNSFLRENCGFSEEQIAYCLSQLSVIGRNELDVVTSDILFELGIDDARCRLKILVEIQKFLDSIA</sequence>
<dbReference type="AlphaFoldDB" id="A0AAV9IJA6"/>
<proteinExistence type="predicted"/>
<gene>
    <name evidence="1" type="ORF">GAYE_SCF41G5455</name>
</gene>
<protein>
    <recommendedName>
        <fullName evidence="3">SAM domain-containing protein</fullName>
    </recommendedName>
</protein>
<accession>A0AAV9IJA6</accession>
<reference evidence="1 2" key="1">
    <citation type="submission" date="2022-07" db="EMBL/GenBank/DDBJ databases">
        <title>Genome-wide signatures of adaptation to extreme environments.</title>
        <authorList>
            <person name="Cho C.H."/>
            <person name="Yoon H.S."/>
        </authorList>
    </citation>
    <scope>NUCLEOTIDE SEQUENCE [LARGE SCALE GENOMIC DNA]</scope>
    <source>
        <strain evidence="1 2">108.79 E11</strain>
    </source>
</reference>
<evidence type="ECO:0000313" key="2">
    <source>
        <dbReference type="Proteomes" id="UP001300502"/>
    </source>
</evidence>